<dbReference type="Proteomes" id="UP000240708">
    <property type="component" value="Unassembled WGS sequence"/>
</dbReference>
<proteinExistence type="predicted"/>
<evidence type="ECO:0000313" key="2">
    <source>
        <dbReference type="Proteomes" id="UP000240708"/>
    </source>
</evidence>
<comment type="caution">
    <text evidence="1">The sequence shown here is derived from an EMBL/GenBank/DDBJ whole genome shotgun (WGS) entry which is preliminary data.</text>
</comment>
<accession>A0A2P8EDQ9</accession>
<gene>
    <name evidence="1" type="ORF">CLV48_101543</name>
</gene>
<dbReference type="AlphaFoldDB" id="A0A2P8EDQ9"/>
<dbReference type="EMBL" id="PYGF01000001">
    <property type="protein sequence ID" value="PSL07610.1"/>
    <property type="molecule type" value="Genomic_DNA"/>
</dbReference>
<keyword evidence="2" id="KW-1185">Reference proteome</keyword>
<evidence type="ECO:0000313" key="1">
    <source>
        <dbReference type="EMBL" id="PSL07610.1"/>
    </source>
</evidence>
<reference evidence="1 2" key="1">
    <citation type="submission" date="2018-03" db="EMBL/GenBank/DDBJ databases">
        <title>Genomic Encyclopedia of Archaeal and Bacterial Type Strains, Phase II (KMG-II): from individual species to whole genera.</title>
        <authorList>
            <person name="Goeker M."/>
        </authorList>
    </citation>
    <scope>NUCLEOTIDE SEQUENCE [LARGE SCALE GENOMIC DNA]</scope>
    <source>
        <strain evidence="1 2">DSM 28057</strain>
    </source>
</reference>
<organism evidence="1 2">
    <name type="scientific">Cecembia rubra</name>
    <dbReference type="NCBI Taxonomy" id="1485585"/>
    <lineage>
        <taxon>Bacteria</taxon>
        <taxon>Pseudomonadati</taxon>
        <taxon>Bacteroidota</taxon>
        <taxon>Cytophagia</taxon>
        <taxon>Cytophagales</taxon>
        <taxon>Cyclobacteriaceae</taxon>
        <taxon>Cecembia</taxon>
    </lineage>
</organism>
<name>A0A2P8EDQ9_9BACT</name>
<sequence length="167" mass="19343">MPNEFIMAKVSAELIAAFRKTIFKLKNNAPYQWGHMGACNCGNLAQQITQLSKAEIHQYAMEKHGDWNDQLIDYCPTSGYPMDLMISKMLEAGLTIDELKHLEKLSDPKVLSHIPTEKRLLIKKNNKEDVILYLETWTLVLENEWLKQFDQKLMEIEEKNISSKVFA</sequence>
<protein>
    <submittedName>
        <fullName evidence="1">Uncharacterized protein</fullName>
    </submittedName>
</protein>